<gene>
    <name evidence="10" type="ORF">AB675_6160</name>
</gene>
<comment type="caution">
    <text evidence="10">The sequence shown here is derived from an EMBL/GenBank/DDBJ whole genome shotgun (WGS) entry which is preliminary data.</text>
</comment>
<keyword evidence="11" id="KW-1185">Reference proteome</keyword>
<dbReference type="PANTHER" id="PTHR24305:SF210">
    <property type="entry name" value="CYTOCHROME P450 MONOOXYGENASE ASQL-RELATED"/>
    <property type="match status" value="1"/>
</dbReference>
<keyword evidence="7 9" id="KW-0503">Monooxygenase</keyword>
<evidence type="ECO:0000256" key="4">
    <source>
        <dbReference type="ARBA" id="ARBA00022723"/>
    </source>
</evidence>
<sequence>MSLQALSSELETWLHYKQHQFGGREKLEVLFYGILALMLGRYLLQSIYNILFHPLAAIPGPSLAKVIDSYLSPAQARLHRAQTLSELHKTYGPVVRVGTNEVSVSDWNAYRTIYGQKASSKRAQFYQATRLAGNDNLFTFVSKPAHSARRKLQNPSYSLQAVLDNESFIVDKTNVLVKRMTKASDGANPAVTTADVFKYNGLFSLEVILKCAFNRSYGDVVEGDALKLLRNMDSSAVAIQVHTALPLVSRFLGKRLPGSVGASFRSWDTWQVMTTSLIEDFHREELASDSVRQRFMITPMIVNVDSFMERRLTQGELVEEMMALTFAGSGTTSSTLTYLMYALARDGKTQERLREELSTSGTTFNELKDLPFLSAVIKETMRLYPTIMSTLPRVLDQAIHVDKVVLAEGTVVGMQNYVHHRDAKLFPRPNEFLPDRWLANENEAKAMNSALTPFSLGPRNCIGQNLARAELYLATSQVFRKLRLTLNAAMECDDMEMEDRFNIAPKGRRCLLDVEVLG</sequence>
<dbReference type="Pfam" id="PF00067">
    <property type="entry name" value="p450"/>
    <property type="match status" value="1"/>
</dbReference>
<dbReference type="PROSITE" id="PS00086">
    <property type="entry name" value="CYTOCHROME_P450"/>
    <property type="match status" value="1"/>
</dbReference>
<dbReference type="STRING" id="1664694.A0A0N0NQM8"/>
<dbReference type="PRINTS" id="PR00463">
    <property type="entry name" value="EP450I"/>
</dbReference>
<evidence type="ECO:0000256" key="8">
    <source>
        <dbReference type="PIRSR" id="PIRSR602401-1"/>
    </source>
</evidence>
<comment type="cofactor">
    <cofactor evidence="1 8">
        <name>heme</name>
        <dbReference type="ChEBI" id="CHEBI:30413"/>
    </cofactor>
</comment>
<dbReference type="GO" id="GO:0005506">
    <property type="term" value="F:iron ion binding"/>
    <property type="evidence" value="ECO:0007669"/>
    <property type="project" value="InterPro"/>
</dbReference>
<evidence type="ECO:0000313" key="10">
    <source>
        <dbReference type="EMBL" id="KPI44091.1"/>
    </source>
</evidence>
<evidence type="ECO:0000256" key="3">
    <source>
        <dbReference type="ARBA" id="ARBA00022617"/>
    </source>
</evidence>
<evidence type="ECO:0000256" key="5">
    <source>
        <dbReference type="ARBA" id="ARBA00023002"/>
    </source>
</evidence>
<evidence type="ECO:0000256" key="7">
    <source>
        <dbReference type="ARBA" id="ARBA00023033"/>
    </source>
</evidence>
<dbReference type="Gene3D" id="1.10.630.10">
    <property type="entry name" value="Cytochrome P450"/>
    <property type="match status" value="1"/>
</dbReference>
<reference evidence="10 11" key="1">
    <citation type="submission" date="2015-06" db="EMBL/GenBank/DDBJ databases">
        <title>Draft genome of the ant-associated black yeast Phialophora attae CBS 131958.</title>
        <authorList>
            <person name="Moreno L.F."/>
            <person name="Stielow B.J."/>
            <person name="de Hoog S."/>
            <person name="Vicente V.A."/>
            <person name="Weiss V.A."/>
            <person name="de Vries M."/>
            <person name="Cruz L.M."/>
            <person name="Souza E.M."/>
        </authorList>
    </citation>
    <scope>NUCLEOTIDE SEQUENCE [LARGE SCALE GENOMIC DNA]</scope>
    <source>
        <strain evidence="10 11">CBS 131958</strain>
    </source>
</reference>
<dbReference type="GO" id="GO:0004497">
    <property type="term" value="F:monooxygenase activity"/>
    <property type="evidence" value="ECO:0007669"/>
    <property type="project" value="UniProtKB-KW"/>
</dbReference>
<dbReference type="SUPFAM" id="SSF48264">
    <property type="entry name" value="Cytochrome P450"/>
    <property type="match status" value="1"/>
</dbReference>
<dbReference type="AlphaFoldDB" id="A0A0N0NQM8"/>
<evidence type="ECO:0000256" key="2">
    <source>
        <dbReference type="ARBA" id="ARBA00010617"/>
    </source>
</evidence>
<feature type="binding site" description="axial binding residue" evidence="8">
    <location>
        <position position="461"/>
    </location>
    <ligand>
        <name>heme</name>
        <dbReference type="ChEBI" id="CHEBI:30413"/>
    </ligand>
    <ligandPart>
        <name>Fe</name>
        <dbReference type="ChEBI" id="CHEBI:18248"/>
    </ligandPart>
</feature>
<dbReference type="VEuPathDB" id="FungiDB:AB675_6160"/>
<dbReference type="InterPro" id="IPR002401">
    <property type="entry name" value="Cyt_P450_E_grp-I"/>
</dbReference>
<dbReference type="OrthoDB" id="1470350at2759"/>
<dbReference type="GO" id="GO:0020037">
    <property type="term" value="F:heme binding"/>
    <property type="evidence" value="ECO:0007669"/>
    <property type="project" value="InterPro"/>
</dbReference>
<comment type="similarity">
    <text evidence="2 9">Belongs to the cytochrome P450 family.</text>
</comment>
<name>A0A0N0NQM8_9EURO</name>
<dbReference type="InterPro" id="IPR001128">
    <property type="entry name" value="Cyt_P450"/>
</dbReference>
<dbReference type="InterPro" id="IPR050121">
    <property type="entry name" value="Cytochrome_P450_monoxygenase"/>
</dbReference>
<evidence type="ECO:0000256" key="6">
    <source>
        <dbReference type="ARBA" id="ARBA00023004"/>
    </source>
</evidence>
<keyword evidence="4 8" id="KW-0479">Metal-binding</keyword>
<dbReference type="EMBL" id="LFJN01000004">
    <property type="protein sequence ID" value="KPI44091.1"/>
    <property type="molecule type" value="Genomic_DNA"/>
</dbReference>
<dbReference type="InterPro" id="IPR017972">
    <property type="entry name" value="Cyt_P450_CS"/>
</dbReference>
<evidence type="ECO:0000256" key="9">
    <source>
        <dbReference type="RuleBase" id="RU000461"/>
    </source>
</evidence>
<proteinExistence type="inferred from homology"/>
<keyword evidence="5 9" id="KW-0560">Oxidoreductase</keyword>
<keyword evidence="6 8" id="KW-0408">Iron</keyword>
<evidence type="ECO:0000313" key="11">
    <source>
        <dbReference type="Proteomes" id="UP000038010"/>
    </source>
</evidence>
<dbReference type="RefSeq" id="XP_018004054.1">
    <property type="nucleotide sequence ID" value="XM_018146430.1"/>
</dbReference>
<protein>
    <submittedName>
        <fullName evidence="10">Putative sterigmatocystin biosynthesis monooxygenase STCB</fullName>
    </submittedName>
</protein>
<dbReference type="PRINTS" id="PR00385">
    <property type="entry name" value="P450"/>
</dbReference>
<accession>A0A0N0NQM8</accession>
<dbReference type="InterPro" id="IPR036396">
    <property type="entry name" value="Cyt_P450_sf"/>
</dbReference>
<keyword evidence="3 8" id="KW-0349">Heme</keyword>
<dbReference type="GO" id="GO:0016705">
    <property type="term" value="F:oxidoreductase activity, acting on paired donors, with incorporation or reduction of molecular oxygen"/>
    <property type="evidence" value="ECO:0007669"/>
    <property type="project" value="InterPro"/>
</dbReference>
<dbReference type="Proteomes" id="UP000038010">
    <property type="component" value="Unassembled WGS sequence"/>
</dbReference>
<dbReference type="GeneID" id="28738310"/>
<dbReference type="PANTHER" id="PTHR24305">
    <property type="entry name" value="CYTOCHROME P450"/>
    <property type="match status" value="1"/>
</dbReference>
<evidence type="ECO:0000256" key="1">
    <source>
        <dbReference type="ARBA" id="ARBA00001971"/>
    </source>
</evidence>
<organism evidence="10 11">
    <name type="scientific">Cyphellophora attinorum</name>
    <dbReference type="NCBI Taxonomy" id="1664694"/>
    <lineage>
        <taxon>Eukaryota</taxon>
        <taxon>Fungi</taxon>
        <taxon>Dikarya</taxon>
        <taxon>Ascomycota</taxon>
        <taxon>Pezizomycotina</taxon>
        <taxon>Eurotiomycetes</taxon>
        <taxon>Chaetothyriomycetidae</taxon>
        <taxon>Chaetothyriales</taxon>
        <taxon>Cyphellophoraceae</taxon>
        <taxon>Cyphellophora</taxon>
    </lineage>
</organism>